<dbReference type="AlphaFoldDB" id="A0A1I7XBN5"/>
<dbReference type="GO" id="GO:0006355">
    <property type="term" value="P:regulation of DNA-templated transcription"/>
    <property type="evidence" value="ECO:0007669"/>
    <property type="project" value="InterPro"/>
</dbReference>
<proteinExistence type="predicted"/>
<keyword evidence="4" id="KW-1185">Reference proteome</keyword>
<dbReference type="WBParaSite" id="Hba_14773">
    <property type="protein sequence ID" value="Hba_14773"/>
    <property type="gene ID" value="Hba_14773"/>
</dbReference>
<dbReference type="GO" id="GO:0031123">
    <property type="term" value="P:RNA 3'-end processing"/>
    <property type="evidence" value="ECO:0007669"/>
    <property type="project" value="TreeGrafter"/>
</dbReference>
<dbReference type="PANTHER" id="PTHR12271">
    <property type="entry name" value="POLY A POLYMERASE CID PAP -RELATED"/>
    <property type="match status" value="1"/>
</dbReference>
<dbReference type="SUPFAM" id="SSF81631">
    <property type="entry name" value="PAP/OAS1 substrate-binding domain"/>
    <property type="match status" value="1"/>
</dbReference>
<dbReference type="GO" id="GO:0006338">
    <property type="term" value="P:chromatin remodeling"/>
    <property type="evidence" value="ECO:0007669"/>
    <property type="project" value="InterPro"/>
</dbReference>
<evidence type="ECO:0000313" key="5">
    <source>
        <dbReference type="WBParaSite" id="Hba_14773"/>
    </source>
</evidence>
<dbReference type="PANTHER" id="PTHR12271:SF132">
    <property type="entry name" value="PAP-ASSOCIATED DOMAIN-CONTAINING PROTEIN"/>
    <property type="match status" value="1"/>
</dbReference>
<dbReference type="SUPFAM" id="SSF81301">
    <property type="entry name" value="Nucleotidyltransferase"/>
    <property type="match status" value="1"/>
</dbReference>
<dbReference type="Gene3D" id="3.30.460.10">
    <property type="entry name" value="Beta Polymerase, domain 2"/>
    <property type="match status" value="1"/>
</dbReference>
<feature type="domain" description="Poly(A) RNA polymerase mitochondrial-like central palm" evidence="3">
    <location>
        <begin position="87"/>
        <end position="224"/>
    </location>
</feature>
<dbReference type="InterPro" id="IPR054708">
    <property type="entry name" value="MTPAP-like_central"/>
</dbReference>
<dbReference type="InterPro" id="IPR011494">
    <property type="entry name" value="HIRA-like_C"/>
</dbReference>
<sequence>MMLPIIVPSSLPVSSEAVHQHAVLECISALTISRRPMYMRPPAAFCLPVVTLRNDINGQALKSIRLTSMFDVLNPYMCRDRNEVHEISRAMLKHREKHLVCARRLEHIHRFVMELEVHLSLYFGTRVNLQIYGSTINGFGTKHCDVDMSLSFFPHPPQWAQCADTVMRAVAKALVDYPNGYDERYISAKVPIVRFRGREMDIEADISYSNDLAIHNTNLLRQYCRWDEIRLPTLGVWIKKWAKRCGIGDASKGSLSSYAWTVMLIHYLQRIEPGGLLPYLQQIPHHPKEDVYILGWNVYFWKFVDVVQITSERIILKSERWKKFPLCIADPFEKDHNLGQSVDDNMFKYIRSCLEHSRRVFTDSKLRSEFLNSKGIKSDSKQIEISDAFIEQYGVGSVMHLTNPTWVHHDGIFSIFLLSLQNYTFPYRLSRILFVDMISRNCCARLSKFAFVCRSYWKSFTGYLFFNYLFIYLITSFKLSIQFFSDDTPNKMNSTFIDTPEGLLAKRKVFSPSLSLYTFLAESDSSKDVSKPPESDVPLSSAAHTFQQAEILTEQRKQQIEMANDEYSRYFWGRLLIRNHCHNLLSNNSGSKSPSPKKRHVDASTDDSTAAESSDDEMDTSEGESTAKEYSIDKPGGGTEKRDELDRRTMMMMYDFKKPTMRPIESSRIEVSDASTVLDLPEQQLTMSETVQGVLGDIIEVNNEWAHGGVRSSRIAYSRAHVQQWTAYVGPPVAISVANRLWVAVGCFDRSMRVFASASGRLQCALQLDSAPVRMGLNGHKILCANFLRDFCFGDKRIIVIILQANLTSISVTISGMPLLGFSTGNLFTYSVDLQCWQLVDSVTGLLKLSDSISGDELPDGQLGKLLKRRKRPGPIANVPLGVRSSIKETMLEGWLLSAETTGSAQDYKGILITYVQQLVRNRTVIKLKEVLRRIEGSGTICGISRSALRADIERIICVDPATSSLLKKDADGKPEVF</sequence>
<organism evidence="4 5">
    <name type="scientific">Heterorhabditis bacteriophora</name>
    <name type="common">Entomopathogenic nematode worm</name>
    <dbReference type="NCBI Taxonomy" id="37862"/>
    <lineage>
        <taxon>Eukaryota</taxon>
        <taxon>Metazoa</taxon>
        <taxon>Ecdysozoa</taxon>
        <taxon>Nematoda</taxon>
        <taxon>Chromadorea</taxon>
        <taxon>Rhabditida</taxon>
        <taxon>Rhabditina</taxon>
        <taxon>Rhabditomorpha</taxon>
        <taxon>Strongyloidea</taxon>
        <taxon>Heterorhabditidae</taxon>
        <taxon>Heterorhabditis</taxon>
    </lineage>
</organism>
<accession>A0A1I7XBN5</accession>
<protein>
    <submittedName>
        <fullName evidence="5">Hira domain-containing protein</fullName>
    </submittedName>
</protein>
<evidence type="ECO:0000256" key="1">
    <source>
        <dbReference type="SAM" id="MobiDB-lite"/>
    </source>
</evidence>
<feature type="compositionally biased region" description="Acidic residues" evidence="1">
    <location>
        <begin position="613"/>
        <end position="622"/>
    </location>
</feature>
<feature type="region of interest" description="Disordered" evidence="1">
    <location>
        <begin position="587"/>
        <end position="647"/>
    </location>
</feature>
<dbReference type="Proteomes" id="UP000095283">
    <property type="component" value="Unplaced"/>
</dbReference>
<feature type="domain" description="Protein HIRA-like C-terminal" evidence="2">
    <location>
        <begin position="805"/>
        <end position="934"/>
    </location>
</feature>
<dbReference type="Gene3D" id="1.10.1410.10">
    <property type="match status" value="2"/>
</dbReference>
<evidence type="ECO:0000259" key="2">
    <source>
        <dbReference type="Pfam" id="PF07569"/>
    </source>
</evidence>
<evidence type="ECO:0000259" key="3">
    <source>
        <dbReference type="Pfam" id="PF22600"/>
    </source>
</evidence>
<name>A0A1I7XBN5_HETBA</name>
<reference evidence="5" key="1">
    <citation type="submission" date="2016-11" db="UniProtKB">
        <authorList>
            <consortium name="WormBaseParasite"/>
        </authorList>
    </citation>
    <scope>IDENTIFICATION</scope>
</reference>
<evidence type="ECO:0000313" key="4">
    <source>
        <dbReference type="Proteomes" id="UP000095283"/>
    </source>
</evidence>
<dbReference type="Pfam" id="PF22600">
    <property type="entry name" value="MTPAP-like_central"/>
    <property type="match status" value="1"/>
</dbReference>
<dbReference type="CDD" id="cd05402">
    <property type="entry name" value="NT_PAP_TUTase"/>
    <property type="match status" value="1"/>
</dbReference>
<dbReference type="InterPro" id="IPR043519">
    <property type="entry name" value="NT_sf"/>
</dbReference>
<dbReference type="GO" id="GO:0050265">
    <property type="term" value="F:RNA uridylyltransferase activity"/>
    <property type="evidence" value="ECO:0007669"/>
    <property type="project" value="TreeGrafter"/>
</dbReference>
<dbReference type="Pfam" id="PF07569">
    <property type="entry name" value="Hira"/>
    <property type="match status" value="1"/>
</dbReference>